<keyword evidence="4 7" id="KW-0472">Membrane</keyword>
<dbReference type="GO" id="GO:0016020">
    <property type="term" value="C:membrane"/>
    <property type="evidence" value="ECO:0007669"/>
    <property type="project" value="UniProtKB-SubCell"/>
</dbReference>
<feature type="transmembrane region" description="Helical" evidence="7">
    <location>
        <begin position="176"/>
        <end position="198"/>
    </location>
</feature>
<feature type="region of interest" description="Disordered" evidence="6">
    <location>
        <begin position="318"/>
        <end position="354"/>
    </location>
</feature>
<feature type="transmembrane region" description="Helical" evidence="7">
    <location>
        <begin position="20"/>
        <end position="42"/>
    </location>
</feature>
<dbReference type="AlphaFoldDB" id="A0A2J6RSI5"/>
<dbReference type="STRING" id="1149755.A0A2J6RSI5"/>
<evidence type="ECO:0000256" key="5">
    <source>
        <dbReference type="ARBA" id="ARBA00038359"/>
    </source>
</evidence>
<feature type="transmembrane region" description="Helical" evidence="7">
    <location>
        <begin position="210"/>
        <end position="231"/>
    </location>
</feature>
<protein>
    <recommendedName>
        <fullName evidence="8">Rhodopsin domain-containing protein</fullName>
    </recommendedName>
</protein>
<organism evidence="9 10">
    <name type="scientific">Hyaloscypha variabilis (strain UAMH 11265 / GT02V1 / F)</name>
    <name type="common">Meliniomyces variabilis</name>
    <dbReference type="NCBI Taxonomy" id="1149755"/>
    <lineage>
        <taxon>Eukaryota</taxon>
        <taxon>Fungi</taxon>
        <taxon>Dikarya</taxon>
        <taxon>Ascomycota</taxon>
        <taxon>Pezizomycotina</taxon>
        <taxon>Leotiomycetes</taxon>
        <taxon>Helotiales</taxon>
        <taxon>Hyaloscyphaceae</taxon>
        <taxon>Hyaloscypha</taxon>
        <taxon>Hyaloscypha variabilis</taxon>
    </lineage>
</organism>
<evidence type="ECO:0000256" key="1">
    <source>
        <dbReference type="ARBA" id="ARBA00004141"/>
    </source>
</evidence>
<dbReference type="PANTHER" id="PTHR33048">
    <property type="entry name" value="PTH11-LIKE INTEGRAL MEMBRANE PROTEIN (AFU_ORTHOLOGUE AFUA_5G11245)"/>
    <property type="match status" value="1"/>
</dbReference>
<sequence length="392" mass="43646">MSFNLHRRAEPIPGASRVPQIIVGNVIPEVLASIAVFARLYTRSVLTHSWGVDDIFVTISWLGSLALCIVSTLTTRYGAGHHIEDVPHSDIEPNFKLTFSTAIVYLSTLACLKISICLFYLRLFVDRKSRHLVIGTIIWILLFTIPCLFVWIFQCDPIRGVYDFSTQAKCINTNPIFYLSSVSEIVTDIWLISFITSKTWNINLHTKEKAVLLFILTLGWLSTIAAIVRVVRVTMVGNQDGADATWVAYDVSIWSGIEVAGGLFCVSVPPTRPLIKRYASGFLSHMSRTFTRNDDHYPASNSARKSRTTHISSGIQTGGEAFKLHSTSDSDRRFPIPESSGRHQGFSTRSDSGTVFWKKEGGQQASESTENVLPIMELEEIPATIDVEGEIN</sequence>
<evidence type="ECO:0000256" key="2">
    <source>
        <dbReference type="ARBA" id="ARBA00022692"/>
    </source>
</evidence>
<evidence type="ECO:0000256" key="3">
    <source>
        <dbReference type="ARBA" id="ARBA00022989"/>
    </source>
</evidence>
<dbReference type="InterPro" id="IPR052337">
    <property type="entry name" value="SAT4-like"/>
</dbReference>
<feature type="transmembrane region" description="Helical" evidence="7">
    <location>
        <begin position="54"/>
        <end position="77"/>
    </location>
</feature>
<comment type="similarity">
    <text evidence="5">Belongs to the SAT4 family.</text>
</comment>
<dbReference type="OrthoDB" id="444631at2759"/>
<comment type="subcellular location">
    <subcellularLocation>
        <location evidence="1">Membrane</location>
        <topology evidence="1">Multi-pass membrane protein</topology>
    </subcellularLocation>
</comment>
<dbReference type="InterPro" id="IPR049326">
    <property type="entry name" value="Rhodopsin_dom_fungi"/>
</dbReference>
<feature type="compositionally biased region" description="Basic and acidic residues" evidence="6">
    <location>
        <begin position="322"/>
        <end position="335"/>
    </location>
</feature>
<accession>A0A2J6RSI5</accession>
<gene>
    <name evidence="9" type="ORF">L207DRAFT_324474</name>
</gene>
<evidence type="ECO:0000259" key="8">
    <source>
        <dbReference type="Pfam" id="PF20684"/>
    </source>
</evidence>
<name>A0A2J6RSI5_HYAVF</name>
<feature type="domain" description="Rhodopsin" evidence="8">
    <location>
        <begin position="38"/>
        <end position="277"/>
    </location>
</feature>
<evidence type="ECO:0000313" key="9">
    <source>
        <dbReference type="EMBL" id="PMD41423.1"/>
    </source>
</evidence>
<evidence type="ECO:0000256" key="6">
    <source>
        <dbReference type="SAM" id="MobiDB-lite"/>
    </source>
</evidence>
<dbReference type="EMBL" id="KZ613944">
    <property type="protein sequence ID" value="PMD41423.1"/>
    <property type="molecule type" value="Genomic_DNA"/>
</dbReference>
<feature type="transmembrane region" description="Helical" evidence="7">
    <location>
        <begin position="251"/>
        <end position="268"/>
    </location>
</feature>
<keyword evidence="2 7" id="KW-0812">Transmembrane</keyword>
<proteinExistence type="inferred from homology"/>
<dbReference type="Pfam" id="PF20684">
    <property type="entry name" value="Fung_rhodopsin"/>
    <property type="match status" value="1"/>
</dbReference>
<feature type="transmembrane region" description="Helical" evidence="7">
    <location>
        <begin position="133"/>
        <end position="153"/>
    </location>
</feature>
<dbReference type="PANTHER" id="PTHR33048:SF108">
    <property type="entry name" value="INTEGRAL MEMBRANE PROTEIN"/>
    <property type="match status" value="1"/>
</dbReference>
<evidence type="ECO:0000256" key="4">
    <source>
        <dbReference type="ARBA" id="ARBA00023136"/>
    </source>
</evidence>
<keyword evidence="3 7" id="KW-1133">Transmembrane helix</keyword>
<dbReference type="Proteomes" id="UP000235786">
    <property type="component" value="Unassembled WGS sequence"/>
</dbReference>
<evidence type="ECO:0000256" key="7">
    <source>
        <dbReference type="SAM" id="Phobius"/>
    </source>
</evidence>
<feature type="transmembrane region" description="Helical" evidence="7">
    <location>
        <begin position="97"/>
        <end position="121"/>
    </location>
</feature>
<reference evidence="9 10" key="1">
    <citation type="submission" date="2016-04" db="EMBL/GenBank/DDBJ databases">
        <title>A degradative enzymes factory behind the ericoid mycorrhizal symbiosis.</title>
        <authorList>
            <consortium name="DOE Joint Genome Institute"/>
            <person name="Martino E."/>
            <person name="Morin E."/>
            <person name="Grelet G."/>
            <person name="Kuo A."/>
            <person name="Kohler A."/>
            <person name="Daghino S."/>
            <person name="Barry K."/>
            <person name="Choi C."/>
            <person name="Cichocki N."/>
            <person name="Clum A."/>
            <person name="Copeland A."/>
            <person name="Hainaut M."/>
            <person name="Haridas S."/>
            <person name="Labutti K."/>
            <person name="Lindquist E."/>
            <person name="Lipzen A."/>
            <person name="Khouja H.-R."/>
            <person name="Murat C."/>
            <person name="Ohm R."/>
            <person name="Olson A."/>
            <person name="Spatafora J."/>
            <person name="Veneault-Fourrey C."/>
            <person name="Henrissat B."/>
            <person name="Grigoriev I."/>
            <person name="Martin F."/>
            <person name="Perotto S."/>
        </authorList>
    </citation>
    <scope>NUCLEOTIDE SEQUENCE [LARGE SCALE GENOMIC DNA]</scope>
    <source>
        <strain evidence="9 10">F</strain>
    </source>
</reference>
<evidence type="ECO:0000313" key="10">
    <source>
        <dbReference type="Proteomes" id="UP000235786"/>
    </source>
</evidence>
<keyword evidence="10" id="KW-1185">Reference proteome</keyword>